<name>A0A6J4MFG6_9HYPH</name>
<proteinExistence type="predicted"/>
<organism evidence="1">
    <name type="scientific">uncultured Microvirga sp</name>
    <dbReference type="NCBI Taxonomy" id="412392"/>
    <lineage>
        <taxon>Bacteria</taxon>
        <taxon>Pseudomonadati</taxon>
        <taxon>Pseudomonadota</taxon>
        <taxon>Alphaproteobacteria</taxon>
        <taxon>Hyphomicrobiales</taxon>
        <taxon>Methylobacteriaceae</taxon>
        <taxon>Microvirga</taxon>
        <taxon>environmental samples</taxon>
    </lineage>
</organism>
<dbReference type="EMBL" id="CADCUC010000559">
    <property type="protein sequence ID" value="CAA9356480.1"/>
    <property type="molecule type" value="Genomic_DNA"/>
</dbReference>
<sequence length="90" mass="9561">MGHRELLRARRERVVSVWILLADAAGQVKAAPIGGGGFRAISRSGFCGPVPRASSHGAGVEPVLFREWRPGLAGRAVRGGRRSAVQGFSR</sequence>
<evidence type="ECO:0000313" key="1">
    <source>
        <dbReference type="EMBL" id="CAA9356480.1"/>
    </source>
</evidence>
<gene>
    <name evidence="1" type="ORF">AVDCRST_MAG90-2693</name>
</gene>
<dbReference type="AlphaFoldDB" id="A0A6J4MFG6"/>
<protein>
    <submittedName>
        <fullName evidence="1">Uncharacterized protein</fullName>
    </submittedName>
</protein>
<accession>A0A6J4MFG6</accession>
<reference evidence="1" key="1">
    <citation type="submission" date="2020-02" db="EMBL/GenBank/DDBJ databases">
        <authorList>
            <person name="Meier V. D."/>
        </authorList>
    </citation>
    <scope>NUCLEOTIDE SEQUENCE</scope>
    <source>
        <strain evidence="1">AVDCRST_MAG90</strain>
    </source>
</reference>